<evidence type="ECO:0000256" key="2">
    <source>
        <dbReference type="ARBA" id="ARBA00022692"/>
    </source>
</evidence>
<evidence type="ECO:0000256" key="5">
    <source>
        <dbReference type="SAM" id="Phobius"/>
    </source>
</evidence>
<keyword evidence="3 5" id="KW-1133">Transmembrane helix</keyword>
<proteinExistence type="predicted"/>
<dbReference type="HOGENOM" id="CLU_104582_1_0_4"/>
<name>I0HK42_RUBGI</name>
<feature type="transmembrane region" description="Helical" evidence="5">
    <location>
        <begin position="113"/>
        <end position="139"/>
    </location>
</feature>
<dbReference type="eggNOG" id="COG4094">
    <property type="taxonomic scope" value="Bacteria"/>
</dbReference>
<feature type="transmembrane region" description="Helical" evidence="5">
    <location>
        <begin position="160"/>
        <end position="181"/>
    </location>
</feature>
<evidence type="ECO:0000259" key="6">
    <source>
        <dbReference type="Pfam" id="PF07298"/>
    </source>
</evidence>
<reference evidence="7 8" key="1">
    <citation type="journal article" date="2012" name="J. Bacteriol.">
        <title>Complete genome sequence of phototrophic betaproteobacterium Rubrivivax gelatinosus IL144.</title>
        <authorList>
            <person name="Nagashima S."/>
            <person name="Kamimura A."/>
            <person name="Shimizu T."/>
            <person name="Nakamura-isaki S."/>
            <person name="Aono E."/>
            <person name="Sakamoto K."/>
            <person name="Ichikawa N."/>
            <person name="Nakazawa H."/>
            <person name="Sekine M."/>
            <person name="Yamazaki S."/>
            <person name="Fujita N."/>
            <person name="Shimada K."/>
            <person name="Hanada S."/>
            <person name="Nagashima K.V.P."/>
        </authorList>
    </citation>
    <scope>NUCLEOTIDE SEQUENCE [LARGE SCALE GENOMIC DNA]</scope>
    <source>
        <strain evidence="8">NBRC 100245 / IL144</strain>
    </source>
</reference>
<dbReference type="Proteomes" id="UP000007883">
    <property type="component" value="Chromosome"/>
</dbReference>
<dbReference type="EMBL" id="AP012320">
    <property type="protein sequence ID" value="BAL93379.1"/>
    <property type="molecule type" value="Genomic_DNA"/>
</dbReference>
<dbReference type="RefSeq" id="WP_014426272.1">
    <property type="nucleotide sequence ID" value="NC_017075.1"/>
</dbReference>
<keyword evidence="2 5" id="KW-0812">Transmembrane</keyword>
<dbReference type="Pfam" id="PF07298">
    <property type="entry name" value="NnrU"/>
    <property type="match status" value="1"/>
</dbReference>
<comment type="subcellular location">
    <subcellularLocation>
        <location evidence="1">Membrane</location>
        <topology evidence="1">Multi-pass membrane protein</topology>
    </subcellularLocation>
</comment>
<dbReference type="KEGG" id="rge:RGE_00340"/>
<evidence type="ECO:0000256" key="1">
    <source>
        <dbReference type="ARBA" id="ARBA00004141"/>
    </source>
</evidence>
<feature type="transmembrane region" description="Helical" evidence="5">
    <location>
        <begin position="40"/>
        <end position="56"/>
    </location>
</feature>
<accession>I0HK42</accession>
<dbReference type="GO" id="GO:0016020">
    <property type="term" value="C:membrane"/>
    <property type="evidence" value="ECO:0007669"/>
    <property type="project" value="UniProtKB-SubCell"/>
</dbReference>
<protein>
    <submittedName>
        <fullName evidence="7">NnrU family protein</fullName>
    </submittedName>
</protein>
<evidence type="ECO:0000313" key="8">
    <source>
        <dbReference type="Proteomes" id="UP000007883"/>
    </source>
</evidence>
<evidence type="ECO:0000256" key="4">
    <source>
        <dbReference type="ARBA" id="ARBA00023136"/>
    </source>
</evidence>
<organism evidence="7 8">
    <name type="scientific">Rubrivivax gelatinosus (strain NBRC 100245 / IL144)</name>
    <dbReference type="NCBI Taxonomy" id="983917"/>
    <lineage>
        <taxon>Bacteria</taxon>
        <taxon>Pseudomonadati</taxon>
        <taxon>Pseudomonadota</taxon>
        <taxon>Betaproteobacteria</taxon>
        <taxon>Burkholderiales</taxon>
        <taxon>Sphaerotilaceae</taxon>
        <taxon>Rubrivivax</taxon>
    </lineage>
</organism>
<feature type="domain" description="NnrU" evidence="6">
    <location>
        <begin position="4"/>
        <end position="190"/>
    </location>
</feature>
<keyword evidence="4 5" id="KW-0472">Membrane</keyword>
<sequence>MTQLILGLVLFLGAHSVRIYGDDWRTRMRARLGENGFKGLYSVLSLLGLVLIVRGYGDARLDPVALWTPMLWTRHLAALLVLVAFVLNFAAYVPGNQIKARLHHPMILGVKVWAFAHLLANHTLADLVLFGSFLVWAVLDYRAARQRDARAGTVYAPGRLSMTLVTVAVGVAGWAVFAFWLHGWLFGVRPFG</sequence>
<gene>
    <name evidence="7" type="ordered locus">RGE_00340</name>
</gene>
<keyword evidence="8" id="KW-1185">Reference proteome</keyword>
<dbReference type="PATRIC" id="fig|983917.3.peg.29"/>
<dbReference type="AlphaFoldDB" id="I0HK42"/>
<dbReference type="STRING" id="983917.RGE_00340"/>
<evidence type="ECO:0000256" key="3">
    <source>
        <dbReference type="ARBA" id="ARBA00022989"/>
    </source>
</evidence>
<evidence type="ECO:0000313" key="7">
    <source>
        <dbReference type="EMBL" id="BAL93379.1"/>
    </source>
</evidence>
<dbReference type="InterPro" id="IPR009915">
    <property type="entry name" value="NnrU_dom"/>
</dbReference>
<feature type="transmembrane region" description="Helical" evidence="5">
    <location>
        <begin position="76"/>
        <end position="93"/>
    </location>
</feature>